<feature type="compositionally biased region" description="Low complexity" evidence="1">
    <location>
        <begin position="96"/>
        <end position="106"/>
    </location>
</feature>
<dbReference type="EMBL" id="CAEKDK010000005">
    <property type="protein sequence ID" value="CAB4280633.1"/>
    <property type="molecule type" value="Genomic_DNA"/>
</dbReference>
<protein>
    <submittedName>
        <fullName evidence="2">Uncharacterized protein</fullName>
    </submittedName>
</protein>
<accession>A0A6J5UXJ0</accession>
<proteinExistence type="predicted"/>
<evidence type="ECO:0000313" key="3">
    <source>
        <dbReference type="Proteomes" id="UP000507222"/>
    </source>
</evidence>
<evidence type="ECO:0000256" key="1">
    <source>
        <dbReference type="SAM" id="MobiDB-lite"/>
    </source>
</evidence>
<feature type="region of interest" description="Disordered" evidence="1">
    <location>
        <begin position="1"/>
        <end position="183"/>
    </location>
</feature>
<name>A0A6J5UXJ0_PRUAR</name>
<organism evidence="2 3">
    <name type="scientific">Prunus armeniaca</name>
    <name type="common">Apricot</name>
    <name type="synonym">Armeniaca vulgaris</name>
    <dbReference type="NCBI Taxonomy" id="36596"/>
    <lineage>
        <taxon>Eukaryota</taxon>
        <taxon>Viridiplantae</taxon>
        <taxon>Streptophyta</taxon>
        <taxon>Embryophyta</taxon>
        <taxon>Tracheophyta</taxon>
        <taxon>Spermatophyta</taxon>
        <taxon>Magnoliopsida</taxon>
        <taxon>eudicotyledons</taxon>
        <taxon>Gunneridae</taxon>
        <taxon>Pentapetalae</taxon>
        <taxon>rosids</taxon>
        <taxon>fabids</taxon>
        <taxon>Rosales</taxon>
        <taxon>Rosaceae</taxon>
        <taxon>Amygdaloideae</taxon>
        <taxon>Amygdaleae</taxon>
        <taxon>Prunus</taxon>
    </lineage>
</organism>
<sequence length="202" mass="21298">MAFRNPLLAMEASTGHPRPAAVVSRPPGDLGRDARPGAGVAQTAGPGVAPATARDPLPRARSARCRPGPSRGPALPRAPARATRRPPGAARRRQGARPSRASSAATRCRRQRRDCRPPRAGGGPRERGKGAGKRPGDAGARRPLRPEAPRPRPDGARLRSAALAPTHERVPHAPLPPTVRCPSAPTVFRAKLGLRRTRAAPY</sequence>
<feature type="compositionally biased region" description="Low complexity" evidence="1">
    <location>
        <begin position="66"/>
        <end position="89"/>
    </location>
</feature>
<reference evidence="2 3" key="1">
    <citation type="submission" date="2020-05" db="EMBL/GenBank/DDBJ databases">
        <authorList>
            <person name="Campoy J."/>
            <person name="Schneeberger K."/>
            <person name="Spophaly S."/>
        </authorList>
    </citation>
    <scope>NUCLEOTIDE SEQUENCE [LARGE SCALE GENOMIC DNA]</scope>
    <source>
        <strain evidence="2">PruArmRojPasFocal</strain>
    </source>
</reference>
<dbReference type="AlphaFoldDB" id="A0A6J5UXJ0"/>
<evidence type="ECO:0000313" key="2">
    <source>
        <dbReference type="EMBL" id="CAB4280633.1"/>
    </source>
</evidence>
<feature type="compositionally biased region" description="Basic and acidic residues" evidence="1">
    <location>
        <begin position="124"/>
        <end position="157"/>
    </location>
</feature>
<gene>
    <name evidence="2" type="ORF">CURHAP_LOCUS33530</name>
</gene>
<dbReference type="Proteomes" id="UP000507222">
    <property type="component" value="Unassembled WGS sequence"/>
</dbReference>